<evidence type="ECO:0000313" key="1">
    <source>
        <dbReference type="EMBL" id="KAK7062977.1"/>
    </source>
</evidence>
<comment type="caution">
    <text evidence="1">The sequence shown here is derived from an EMBL/GenBank/DDBJ whole genome shotgun (WGS) entry which is preliminary data.</text>
</comment>
<keyword evidence="2" id="KW-1185">Reference proteome</keyword>
<evidence type="ECO:0000313" key="2">
    <source>
        <dbReference type="Proteomes" id="UP001381693"/>
    </source>
</evidence>
<dbReference type="EMBL" id="JAXCGZ010020991">
    <property type="protein sequence ID" value="KAK7062977.1"/>
    <property type="molecule type" value="Genomic_DNA"/>
</dbReference>
<dbReference type="Proteomes" id="UP001381693">
    <property type="component" value="Unassembled WGS sequence"/>
</dbReference>
<dbReference type="AlphaFoldDB" id="A0AAN8WR08"/>
<reference evidence="1 2" key="1">
    <citation type="submission" date="2023-11" db="EMBL/GenBank/DDBJ databases">
        <title>Halocaridina rubra genome assembly.</title>
        <authorList>
            <person name="Smith C."/>
        </authorList>
    </citation>
    <scope>NUCLEOTIDE SEQUENCE [LARGE SCALE GENOMIC DNA]</scope>
    <source>
        <strain evidence="1">EP-1</strain>
        <tissue evidence="1">Whole</tissue>
    </source>
</reference>
<accession>A0AAN8WR08</accession>
<organism evidence="1 2">
    <name type="scientific">Halocaridina rubra</name>
    <name type="common">Hawaiian red shrimp</name>
    <dbReference type="NCBI Taxonomy" id="373956"/>
    <lineage>
        <taxon>Eukaryota</taxon>
        <taxon>Metazoa</taxon>
        <taxon>Ecdysozoa</taxon>
        <taxon>Arthropoda</taxon>
        <taxon>Crustacea</taxon>
        <taxon>Multicrustacea</taxon>
        <taxon>Malacostraca</taxon>
        <taxon>Eumalacostraca</taxon>
        <taxon>Eucarida</taxon>
        <taxon>Decapoda</taxon>
        <taxon>Pleocyemata</taxon>
        <taxon>Caridea</taxon>
        <taxon>Atyoidea</taxon>
        <taxon>Atyidae</taxon>
        <taxon>Halocaridina</taxon>
    </lineage>
</organism>
<protein>
    <submittedName>
        <fullName evidence="1">Uncharacterized protein</fullName>
    </submittedName>
</protein>
<proteinExistence type="predicted"/>
<gene>
    <name evidence="1" type="ORF">SK128_027688</name>
</gene>
<name>A0AAN8WR08_HALRR</name>
<sequence>MLPPVIRNSVTVQFQSQVPARILSGNPVLQSPAIPKMQSLYINRLYGTPPQTKKSFSRTIFHRSWCYRTSINGSTDLHSTIVSSQHRQRPIFCQEVKIYCQVNQK</sequence>